<feature type="transmembrane region" description="Helical" evidence="19">
    <location>
        <begin position="181"/>
        <end position="200"/>
    </location>
</feature>
<comment type="subcellular location">
    <subcellularLocation>
        <location evidence="2 19">Cell membrane</location>
        <topology evidence="2 19">Multi-pass membrane protein</topology>
    </subcellularLocation>
</comment>
<dbReference type="NCBIfam" id="TIGR00317">
    <property type="entry name" value="cobS"/>
    <property type="match status" value="1"/>
</dbReference>
<evidence type="ECO:0000256" key="9">
    <source>
        <dbReference type="ARBA" id="ARBA00022679"/>
    </source>
</evidence>
<evidence type="ECO:0000256" key="2">
    <source>
        <dbReference type="ARBA" id="ARBA00004651"/>
    </source>
</evidence>
<feature type="transmembrane region" description="Helical" evidence="19">
    <location>
        <begin position="112"/>
        <end position="130"/>
    </location>
</feature>
<feature type="transmembrane region" description="Helical" evidence="19">
    <location>
        <begin position="66"/>
        <end position="84"/>
    </location>
</feature>
<name>A0ABS1H8D3_9BACL</name>
<evidence type="ECO:0000256" key="10">
    <source>
        <dbReference type="ARBA" id="ARBA00022692"/>
    </source>
</evidence>
<evidence type="ECO:0000256" key="16">
    <source>
        <dbReference type="ARBA" id="ARBA00032853"/>
    </source>
</evidence>
<dbReference type="PANTHER" id="PTHR34148:SF1">
    <property type="entry name" value="ADENOSYLCOBINAMIDE-GDP RIBAZOLETRANSFERASE"/>
    <property type="match status" value="1"/>
</dbReference>
<keyword evidence="12 19" id="KW-1133">Transmembrane helix</keyword>
<keyword evidence="10 19" id="KW-0812">Transmembrane</keyword>
<comment type="function">
    <text evidence="14 19">Joins adenosylcobinamide-GDP and alpha-ribazole to generate adenosylcobalamin (Ado-cobalamin). Also synthesizes adenosylcobalamin 5'-phosphate from adenosylcobinamide-GDP and alpha-ribazole 5'-phosphate.</text>
</comment>
<protein>
    <recommendedName>
        <fullName evidence="6 19">Adenosylcobinamide-GDP ribazoletransferase</fullName>
        <ecNumber evidence="5 19">2.7.8.26</ecNumber>
    </recommendedName>
    <alternativeName>
        <fullName evidence="16 19">Cobalamin synthase</fullName>
    </alternativeName>
    <alternativeName>
        <fullName evidence="15 19">Cobalamin-5'-phosphate synthase</fullName>
    </alternativeName>
</protein>
<evidence type="ECO:0000256" key="15">
    <source>
        <dbReference type="ARBA" id="ARBA00032605"/>
    </source>
</evidence>
<evidence type="ECO:0000256" key="5">
    <source>
        <dbReference type="ARBA" id="ARBA00013200"/>
    </source>
</evidence>
<evidence type="ECO:0000256" key="11">
    <source>
        <dbReference type="ARBA" id="ARBA00022842"/>
    </source>
</evidence>
<evidence type="ECO:0000256" key="19">
    <source>
        <dbReference type="HAMAP-Rule" id="MF_00719"/>
    </source>
</evidence>
<dbReference type="PANTHER" id="PTHR34148">
    <property type="entry name" value="ADENOSYLCOBINAMIDE-GDP RIBAZOLETRANSFERASE"/>
    <property type="match status" value="1"/>
</dbReference>
<evidence type="ECO:0000256" key="18">
    <source>
        <dbReference type="ARBA" id="ARBA00049504"/>
    </source>
</evidence>
<evidence type="ECO:0000256" key="17">
    <source>
        <dbReference type="ARBA" id="ARBA00048623"/>
    </source>
</evidence>
<sequence>MRMIIYGILLAFQFFTVVPVQKELPLTKPTITSMFSFLPWLGALMGAVIAALFYSLQTWTDISPLLTAFILVLGFIICTGGLHLDGWVDMGDAFFSYRDTEKRLEILDDPRIGAFGAMSLLFLVLTKIFFIAELIANGGLSIVWLVTVPFLARLGMSLYFIQTKCSKEKGLAYFFKEKLYAPRFLAMTCISMLIGMPVIIWWSGDFVIPLILFAIAIISSGLYKIWTLRNFRGSSGDLLGAFIEGMEAILWITLLLLS</sequence>
<dbReference type="HAMAP" id="MF_00719">
    <property type="entry name" value="CobS"/>
    <property type="match status" value="1"/>
</dbReference>
<evidence type="ECO:0000313" key="20">
    <source>
        <dbReference type="EMBL" id="MBK3495673.1"/>
    </source>
</evidence>
<dbReference type="Pfam" id="PF02654">
    <property type="entry name" value="CobS"/>
    <property type="match status" value="1"/>
</dbReference>
<keyword evidence="8 19" id="KW-0169">Cobalamin biosynthesis</keyword>
<feature type="transmembrane region" description="Helical" evidence="19">
    <location>
        <begin position="35"/>
        <end position="54"/>
    </location>
</feature>
<reference evidence="20 21" key="1">
    <citation type="submission" date="2020-12" db="EMBL/GenBank/DDBJ databases">
        <title>YIM B01967 draft genome.</title>
        <authorList>
            <person name="Yan X."/>
        </authorList>
    </citation>
    <scope>NUCLEOTIDE SEQUENCE [LARGE SCALE GENOMIC DNA]</scope>
    <source>
        <strain evidence="20 21">YIM B01967</strain>
    </source>
</reference>
<proteinExistence type="inferred from homology"/>
<dbReference type="InterPro" id="IPR003805">
    <property type="entry name" value="CobS"/>
</dbReference>
<evidence type="ECO:0000256" key="6">
    <source>
        <dbReference type="ARBA" id="ARBA00015850"/>
    </source>
</evidence>
<comment type="similarity">
    <text evidence="4 19">Belongs to the CobS family.</text>
</comment>
<keyword evidence="9 19" id="KW-0808">Transferase</keyword>
<feature type="transmembrane region" description="Helical" evidence="19">
    <location>
        <begin position="238"/>
        <end position="257"/>
    </location>
</feature>
<evidence type="ECO:0000256" key="8">
    <source>
        <dbReference type="ARBA" id="ARBA00022573"/>
    </source>
</evidence>
<accession>A0ABS1H8D3</accession>
<keyword evidence="21" id="KW-1185">Reference proteome</keyword>
<keyword evidence="7 19" id="KW-1003">Cell membrane</keyword>
<feature type="transmembrane region" description="Helical" evidence="19">
    <location>
        <begin position="142"/>
        <end position="161"/>
    </location>
</feature>
<gene>
    <name evidence="19 20" type="primary">cobS</name>
    <name evidence="20" type="ORF">JFL43_12580</name>
</gene>
<comment type="caution">
    <text evidence="20">The sequence shown here is derived from an EMBL/GenBank/DDBJ whole genome shotgun (WGS) entry which is preliminary data.</text>
</comment>
<comment type="catalytic activity">
    <reaction evidence="17 19">
        <text>alpha-ribazole + adenosylcob(III)inamide-GDP = adenosylcob(III)alamin + GMP + H(+)</text>
        <dbReference type="Rhea" id="RHEA:16049"/>
        <dbReference type="ChEBI" id="CHEBI:10329"/>
        <dbReference type="ChEBI" id="CHEBI:15378"/>
        <dbReference type="ChEBI" id="CHEBI:18408"/>
        <dbReference type="ChEBI" id="CHEBI:58115"/>
        <dbReference type="ChEBI" id="CHEBI:60487"/>
        <dbReference type="EC" id="2.7.8.26"/>
    </reaction>
</comment>
<comment type="catalytic activity">
    <reaction evidence="18 19">
        <text>alpha-ribazole 5'-phosphate + adenosylcob(III)inamide-GDP = adenosylcob(III)alamin 5'-phosphate + GMP + H(+)</text>
        <dbReference type="Rhea" id="RHEA:23560"/>
        <dbReference type="ChEBI" id="CHEBI:15378"/>
        <dbReference type="ChEBI" id="CHEBI:57918"/>
        <dbReference type="ChEBI" id="CHEBI:58115"/>
        <dbReference type="ChEBI" id="CHEBI:60487"/>
        <dbReference type="ChEBI" id="CHEBI:60493"/>
        <dbReference type="EC" id="2.7.8.26"/>
    </reaction>
</comment>
<feature type="transmembrane region" description="Helical" evidence="19">
    <location>
        <begin position="207"/>
        <end position="226"/>
    </location>
</feature>
<evidence type="ECO:0000256" key="7">
    <source>
        <dbReference type="ARBA" id="ARBA00022475"/>
    </source>
</evidence>
<comment type="cofactor">
    <cofactor evidence="1 19">
        <name>Mg(2+)</name>
        <dbReference type="ChEBI" id="CHEBI:18420"/>
    </cofactor>
</comment>
<keyword evidence="13 19" id="KW-0472">Membrane</keyword>
<keyword evidence="11 19" id="KW-0460">Magnesium</keyword>
<comment type="pathway">
    <text evidence="3 19">Cofactor biosynthesis; adenosylcobalamin biosynthesis; adenosylcobalamin from cob(II)yrinate a,c-diamide: step 7/7.</text>
</comment>
<dbReference type="EMBL" id="JAEOAH010000017">
    <property type="protein sequence ID" value="MBK3495673.1"/>
    <property type="molecule type" value="Genomic_DNA"/>
</dbReference>
<dbReference type="Proteomes" id="UP000618943">
    <property type="component" value="Unassembled WGS sequence"/>
</dbReference>
<organism evidence="20 21">
    <name type="scientific">Viridibacillus soli</name>
    <dbReference type="NCBI Taxonomy" id="2798301"/>
    <lineage>
        <taxon>Bacteria</taxon>
        <taxon>Bacillati</taxon>
        <taxon>Bacillota</taxon>
        <taxon>Bacilli</taxon>
        <taxon>Bacillales</taxon>
        <taxon>Caryophanaceae</taxon>
        <taxon>Viridibacillus</taxon>
    </lineage>
</organism>
<evidence type="ECO:0000256" key="4">
    <source>
        <dbReference type="ARBA" id="ARBA00010561"/>
    </source>
</evidence>
<evidence type="ECO:0000256" key="1">
    <source>
        <dbReference type="ARBA" id="ARBA00001946"/>
    </source>
</evidence>
<evidence type="ECO:0000256" key="13">
    <source>
        <dbReference type="ARBA" id="ARBA00023136"/>
    </source>
</evidence>
<evidence type="ECO:0000256" key="3">
    <source>
        <dbReference type="ARBA" id="ARBA00004663"/>
    </source>
</evidence>
<dbReference type="GO" id="GO:0051073">
    <property type="term" value="F:adenosylcobinamide-GDP ribazoletransferase activity"/>
    <property type="evidence" value="ECO:0007669"/>
    <property type="project" value="UniProtKB-EC"/>
</dbReference>
<evidence type="ECO:0000313" key="21">
    <source>
        <dbReference type="Proteomes" id="UP000618943"/>
    </source>
</evidence>
<dbReference type="EC" id="2.7.8.26" evidence="5 19"/>
<evidence type="ECO:0000256" key="12">
    <source>
        <dbReference type="ARBA" id="ARBA00022989"/>
    </source>
</evidence>
<evidence type="ECO:0000256" key="14">
    <source>
        <dbReference type="ARBA" id="ARBA00025228"/>
    </source>
</evidence>